<keyword evidence="2" id="KW-1185">Reference proteome</keyword>
<proteinExistence type="predicted"/>
<comment type="caution">
    <text evidence="1">The sequence shown here is derived from an EMBL/GenBank/DDBJ whole genome shotgun (WGS) entry which is preliminary data.</text>
</comment>
<dbReference type="Proteomes" id="UP001642360">
    <property type="component" value="Unassembled WGS sequence"/>
</dbReference>
<gene>
    <name evidence="1" type="ORF">ILEXP_LOCUS33457</name>
</gene>
<evidence type="ECO:0000313" key="1">
    <source>
        <dbReference type="EMBL" id="CAK9164349.1"/>
    </source>
</evidence>
<dbReference type="EMBL" id="CAUOFW020004181">
    <property type="protein sequence ID" value="CAK9164349.1"/>
    <property type="molecule type" value="Genomic_DNA"/>
</dbReference>
<accession>A0ABC8TA37</accession>
<organism evidence="1 2">
    <name type="scientific">Ilex paraguariensis</name>
    <name type="common">yerba mate</name>
    <dbReference type="NCBI Taxonomy" id="185542"/>
    <lineage>
        <taxon>Eukaryota</taxon>
        <taxon>Viridiplantae</taxon>
        <taxon>Streptophyta</taxon>
        <taxon>Embryophyta</taxon>
        <taxon>Tracheophyta</taxon>
        <taxon>Spermatophyta</taxon>
        <taxon>Magnoliopsida</taxon>
        <taxon>eudicotyledons</taxon>
        <taxon>Gunneridae</taxon>
        <taxon>Pentapetalae</taxon>
        <taxon>asterids</taxon>
        <taxon>campanulids</taxon>
        <taxon>Aquifoliales</taxon>
        <taxon>Aquifoliaceae</taxon>
        <taxon>Ilex</taxon>
    </lineage>
</organism>
<evidence type="ECO:0000313" key="2">
    <source>
        <dbReference type="Proteomes" id="UP001642360"/>
    </source>
</evidence>
<sequence>MFQRQILCSSFTVDNKGFSLHRSLSLDNKDAGEREKDVVYGGIKRGVRERSGVWRRNRHLVTDSYCVGEVNMLQRSIEFSNQTPFGKIMSYCVYVPSCVCHPPVKVARHEDFQIADYSVNGLSDALRVSFNCHVGDANRFIGSAQPQRINAKKTIE</sequence>
<reference evidence="1 2" key="1">
    <citation type="submission" date="2024-02" db="EMBL/GenBank/DDBJ databases">
        <authorList>
            <person name="Vignale AGUSTIN F."/>
            <person name="Sosa J E."/>
            <person name="Modenutti C."/>
        </authorList>
    </citation>
    <scope>NUCLEOTIDE SEQUENCE [LARGE SCALE GENOMIC DNA]</scope>
</reference>
<dbReference type="AlphaFoldDB" id="A0ABC8TA37"/>
<name>A0ABC8TA37_9AQUA</name>
<protein>
    <submittedName>
        <fullName evidence="1">Uncharacterized protein</fullName>
    </submittedName>
</protein>